<evidence type="ECO:0000256" key="1">
    <source>
        <dbReference type="ARBA" id="ARBA00022679"/>
    </source>
</evidence>
<dbReference type="PROSITE" id="PS00379">
    <property type="entry name" value="CDP_ALCOHOL_P_TRANSF"/>
    <property type="match status" value="1"/>
</dbReference>
<keyword evidence="5" id="KW-1185">Reference proteome</keyword>
<dbReference type="GO" id="GO:0016780">
    <property type="term" value="F:phosphotransferase activity, for other substituted phosphate groups"/>
    <property type="evidence" value="ECO:0007669"/>
    <property type="project" value="InterPro"/>
</dbReference>
<feature type="transmembrane region" description="Helical" evidence="3">
    <location>
        <begin position="203"/>
        <end position="225"/>
    </location>
</feature>
<organism evidence="4 5">
    <name type="scientific">Maribacter algarum</name>
    <name type="common">ex Zhang et al. 2020</name>
    <dbReference type="NCBI Taxonomy" id="2578118"/>
    <lineage>
        <taxon>Bacteria</taxon>
        <taxon>Pseudomonadati</taxon>
        <taxon>Bacteroidota</taxon>
        <taxon>Flavobacteriia</taxon>
        <taxon>Flavobacteriales</taxon>
        <taxon>Flavobacteriaceae</taxon>
        <taxon>Maribacter</taxon>
    </lineage>
</organism>
<sequence>MSKLPKENQFLDLSDYGRPFAKVIAQSLKDTSFTPIHVTIAFVISGLIAIACILNHYYWATAFFLVLKSILDAADGELARIKNTPSYTGRYLDSVSDIILNLLILMTIWYVTDESLALTILAFFGIQLQGTLYNYYYVILRNKHNGDTTSRVFENKTPKALKGEKQSNVNILFRLYTLSYGVFDKIIYKMDAKAVEAQKLPNWFMTAVSTFGLGFQLLLIGIMLALDLKQYIIPFFIGYSIFILVFIAIRRLINR</sequence>
<dbReference type="InterPro" id="IPR000462">
    <property type="entry name" value="CDP-OH_P_trans"/>
</dbReference>
<comment type="caution">
    <text evidence="4">The sequence shown here is derived from an EMBL/GenBank/DDBJ whole genome shotgun (WGS) entry which is preliminary data.</text>
</comment>
<dbReference type="InterPro" id="IPR043130">
    <property type="entry name" value="CDP-OH_PTrfase_TM_dom"/>
</dbReference>
<proteinExistence type="inferred from homology"/>
<feature type="transmembrane region" description="Helical" evidence="3">
    <location>
        <begin position="231"/>
        <end position="249"/>
    </location>
</feature>
<dbReference type="InterPro" id="IPR048254">
    <property type="entry name" value="CDP_ALCOHOL_P_TRANSF_CS"/>
</dbReference>
<dbReference type="Proteomes" id="UP000310314">
    <property type="component" value="Unassembled WGS sequence"/>
</dbReference>
<dbReference type="EMBL" id="VATY01000002">
    <property type="protein sequence ID" value="TMM56893.1"/>
    <property type="molecule type" value="Genomic_DNA"/>
</dbReference>
<protein>
    <submittedName>
        <fullName evidence="4">CDP-alcohol phosphatidyltransferase family protein</fullName>
    </submittedName>
</protein>
<feature type="transmembrane region" description="Helical" evidence="3">
    <location>
        <begin position="36"/>
        <end position="59"/>
    </location>
</feature>
<feature type="transmembrane region" description="Helical" evidence="3">
    <location>
        <begin position="91"/>
        <end position="110"/>
    </location>
</feature>
<keyword evidence="3" id="KW-0472">Membrane</keyword>
<dbReference type="Gene3D" id="1.20.120.1760">
    <property type="match status" value="1"/>
</dbReference>
<keyword evidence="1 2" id="KW-0808">Transferase</keyword>
<dbReference type="RefSeq" id="WP_138657877.1">
    <property type="nucleotide sequence ID" value="NZ_VATY01000002.1"/>
</dbReference>
<comment type="similarity">
    <text evidence="2">Belongs to the CDP-alcohol phosphatidyltransferase class-I family.</text>
</comment>
<dbReference type="AlphaFoldDB" id="A0A5S3PSL5"/>
<reference evidence="4 5" key="1">
    <citation type="submission" date="2019-05" db="EMBL/GenBank/DDBJ databases">
        <authorList>
            <person name="Zhang J.-Y."/>
            <person name="Feg X."/>
            <person name="Du Z.-J."/>
        </authorList>
    </citation>
    <scope>NUCLEOTIDE SEQUENCE [LARGE SCALE GENOMIC DNA]</scope>
    <source>
        <strain evidence="4 5">RZ26</strain>
    </source>
</reference>
<evidence type="ECO:0000313" key="4">
    <source>
        <dbReference type="EMBL" id="TMM56893.1"/>
    </source>
</evidence>
<dbReference type="OrthoDB" id="1198827at2"/>
<dbReference type="GO" id="GO:0016020">
    <property type="term" value="C:membrane"/>
    <property type="evidence" value="ECO:0007669"/>
    <property type="project" value="InterPro"/>
</dbReference>
<keyword evidence="3" id="KW-1133">Transmembrane helix</keyword>
<dbReference type="GO" id="GO:0008654">
    <property type="term" value="P:phospholipid biosynthetic process"/>
    <property type="evidence" value="ECO:0007669"/>
    <property type="project" value="InterPro"/>
</dbReference>
<evidence type="ECO:0000256" key="3">
    <source>
        <dbReference type="SAM" id="Phobius"/>
    </source>
</evidence>
<name>A0A5S3PSL5_9FLAO</name>
<dbReference type="Pfam" id="PF01066">
    <property type="entry name" value="CDP-OH_P_transf"/>
    <property type="match status" value="1"/>
</dbReference>
<accession>A0A5S3PSL5</accession>
<keyword evidence="3" id="KW-0812">Transmembrane</keyword>
<feature type="transmembrane region" description="Helical" evidence="3">
    <location>
        <begin position="116"/>
        <end position="136"/>
    </location>
</feature>
<evidence type="ECO:0000256" key="2">
    <source>
        <dbReference type="RuleBase" id="RU003750"/>
    </source>
</evidence>
<gene>
    <name evidence="4" type="ORF">FEE95_10370</name>
</gene>
<evidence type="ECO:0000313" key="5">
    <source>
        <dbReference type="Proteomes" id="UP000310314"/>
    </source>
</evidence>